<dbReference type="Proteomes" id="UP000246715">
    <property type="component" value="Segment"/>
</dbReference>
<accession>A7ITR5</accession>
<evidence type="ECO:0000313" key="1">
    <source>
        <dbReference type="EMBL" id="ABT13739.1"/>
    </source>
</evidence>
<proteinExistence type="predicted"/>
<gene>
    <name evidence="1" type="primary">m185R</name>
    <name evidence="1" type="ORF">MT325_m185R</name>
</gene>
<reference evidence="1 2" key="1">
    <citation type="journal article" date="2007" name="Virology">
        <title>Sequence and annotation of the 314-kb MT325 and the 321-kb FR483 viruses that infect Chlorella Pbi.</title>
        <authorList>
            <person name="Fitzgerald L.A."/>
            <person name="Graves M.V."/>
            <person name="Li X."/>
            <person name="Feldblyum T."/>
            <person name="Hartigan J."/>
            <person name="Van Etten J.L."/>
        </authorList>
    </citation>
    <scope>NUCLEOTIDE SEQUENCE [LARGE SCALE GENOMIC DNA]</scope>
    <source>
        <strain evidence="1 2">MT325</strain>
    </source>
</reference>
<organismHost>
    <name type="scientific">Paramecium bursaria</name>
    <dbReference type="NCBI Taxonomy" id="74790"/>
</organismHost>
<dbReference type="EMBL" id="DQ491001">
    <property type="protein sequence ID" value="ABT13739.1"/>
    <property type="molecule type" value="Genomic_DNA"/>
</dbReference>
<organism evidence="1 2">
    <name type="scientific">Paramecium bursaria Chlorella virus MT325</name>
    <name type="common">PBCV-MT325</name>
    <dbReference type="NCBI Taxonomy" id="346932"/>
    <lineage>
        <taxon>Viruses</taxon>
        <taxon>Varidnaviria</taxon>
        <taxon>Bamfordvirae</taxon>
        <taxon>Nucleocytoviricota</taxon>
        <taxon>Megaviricetes</taxon>
        <taxon>Algavirales</taxon>
        <taxon>Phycodnaviridae</taxon>
        <taxon>Chlorovirus</taxon>
        <taxon>Chlorovirus conductrix</taxon>
        <taxon>Paramecium bursaria Chlorella virus A1</taxon>
    </lineage>
</organism>
<name>A7ITR5_PBCVM</name>
<sequence>MCDNMSSYRCKCSLNDIIVIHNRKCLPAISSRWVTSPCWATQSSMTILSYQVRPPHTKSIYMSSPAGG</sequence>
<protein>
    <submittedName>
        <fullName evidence="1">Uncharacterized protein m185R</fullName>
    </submittedName>
</protein>
<evidence type="ECO:0000313" key="2">
    <source>
        <dbReference type="Proteomes" id="UP000246715"/>
    </source>
</evidence>